<organism evidence="2 3">
    <name type="scientific">Hylemonella gracilis str. Niagara R</name>
    <dbReference type="NCBI Taxonomy" id="1458275"/>
    <lineage>
        <taxon>Bacteria</taxon>
        <taxon>Pseudomonadati</taxon>
        <taxon>Pseudomonadota</taxon>
        <taxon>Betaproteobacteria</taxon>
        <taxon>Burkholderiales</taxon>
        <taxon>Comamonadaceae</taxon>
        <taxon>Hylemonella</taxon>
    </lineage>
</organism>
<gene>
    <name evidence="2" type="ORF">AZ34_13775</name>
</gene>
<dbReference type="OrthoDB" id="572024at2"/>
<dbReference type="Pfam" id="PF09500">
    <property type="entry name" value="YiiD_C"/>
    <property type="match status" value="1"/>
</dbReference>
<sequence length="150" mass="16210">MSPMELQEYLHAHIPLSKAMQVSVVSVAPHALVLGAPLGPNINHRDTVFGGSASAVAILSAWSLLHTRLRAEGIGARLVIQRNTMEYEHPIDGDFEAQATPAPDEDWPRFLRLLVRKGKARITVTSVLMFQGRQAGAFSGEFVALGQASA</sequence>
<dbReference type="STRING" id="1458275.AZ34_13775"/>
<evidence type="ECO:0000259" key="1">
    <source>
        <dbReference type="Pfam" id="PF09500"/>
    </source>
</evidence>
<dbReference type="EMBL" id="JEMG01000001">
    <property type="protein sequence ID" value="EYC52022.1"/>
    <property type="molecule type" value="Genomic_DNA"/>
</dbReference>
<dbReference type="Proteomes" id="UP000023268">
    <property type="component" value="Unassembled WGS sequence"/>
</dbReference>
<evidence type="ECO:0000313" key="3">
    <source>
        <dbReference type="Proteomes" id="UP000023268"/>
    </source>
</evidence>
<accession>A0A016XKE7</accession>
<dbReference type="AlphaFoldDB" id="A0A016XKE7"/>
<dbReference type="RefSeq" id="WP_035608920.1">
    <property type="nucleotide sequence ID" value="NZ_JEMG01000001.1"/>
</dbReference>
<comment type="caution">
    <text evidence="2">The sequence shown here is derived from an EMBL/GenBank/DDBJ whole genome shotgun (WGS) entry which is preliminary data.</text>
</comment>
<dbReference type="SUPFAM" id="SSF54637">
    <property type="entry name" value="Thioesterase/thiol ester dehydrase-isomerase"/>
    <property type="match status" value="1"/>
</dbReference>
<name>A0A016XKE7_9BURK</name>
<reference evidence="2 3" key="1">
    <citation type="submission" date="2014-02" db="EMBL/GenBank/DDBJ databases">
        <title>Draft Genome of Hylemonella gracilis isolated from the Niagara River.</title>
        <authorList>
            <person name="Pawlowski D.R."/>
            <person name="Koudelka G.B."/>
        </authorList>
    </citation>
    <scope>NUCLEOTIDE SEQUENCE [LARGE SCALE GENOMIC DNA]</scope>
    <source>
        <strain evidence="2 3">Niagara R</strain>
    </source>
</reference>
<dbReference type="NCBIfam" id="TIGR02447">
    <property type="entry name" value="yiiD_Cterm"/>
    <property type="match status" value="1"/>
</dbReference>
<evidence type="ECO:0000313" key="2">
    <source>
        <dbReference type="EMBL" id="EYC52022.1"/>
    </source>
</evidence>
<dbReference type="Gene3D" id="3.10.129.10">
    <property type="entry name" value="Hotdog Thioesterase"/>
    <property type="match status" value="1"/>
</dbReference>
<dbReference type="eggNOG" id="COG2050">
    <property type="taxonomic scope" value="Bacteria"/>
</dbReference>
<protein>
    <submittedName>
        <fullName evidence="2">Thioesterase</fullName>
    </submittedName>
</protein>
<feature type="domain" description="Thioesterase putative" evidence="1">
    <location>
        <begin position="5"/>
        <end position="145"/>
    </location>
</feature>
<proteinExistence type="predicted"/>
<dbReference type="InterPro" id="IPR029069">
    <property type="entry name" value="HotDog_dom_sf"/>
</dbReference>
<dbReference type="InterPro" id="IPR012660">
    <property type="entry name" value="YiiD_C"/>
</dbReference>